<name>A0A1Z3N9R1_BDEBC</name>
<gene>
    <name evidence="1" type="ORF">B9G79_11730</name>
</gene>
<sequence>MNFLGGLVKTLDRCSLQVGQELVIRESERGDDLHRGDRLRVVGFEMLSETVSRNFRMGSSFYWQGEAVFTRLYVAELNGDIFLVWPEETSNGHFDVQFLR</sequence>
<evidence type="ECO:0000313" key="2">
    <source>
        <dbReference type="Proteomes" id="UP000197003"/>
    </source>
</evidence>
<protein>
    <submittedName>
        <fullName evidence="1">Uncharacterized protein</fullName>
    </submittedName>
</protein>
<dbReference type="Proteomes" id="UP000197003">
    <property type="component" value="Chromosome"/>
</dbReference>
<organism evidence="1 2">
    <name type="scientific">Bdellovibrio bacteriovorus</name>
    <dbReference type="NCBI Taxonomy" id="959"/>
    <lineage>
        <taxon>Bacteria</taxon>
        <taxon>Pseudomonadati</taxon>
        <taxon>Bdellovibrionota</taxon>
        <taxon>Bdellovibrionia</taxon>
        <taxon>Bdellovibrionales</taxon>
        <taxon>Pseudobdellovibrionaceae</taxon>
        <taxon>Bdellovibrio</taxon>
    </lineage>
</organism>
<accession>A0A1Z3N9R1</accession>
<reference evidence="1 2" key="1">
    <citation type="submission" date="2017-04" db="EMBL/GenBank/DDBJ databases">
        <title>Whole genome sequence of Bdellovibrio bacteriovorus strain SSB218315.</title>
        <authorList>
            <person name="Oyedara O."/>
            <person name="Rodriguez-Perez M.A."/>
        </authorList>
    </citation>
    <scope>NUCLEOTIDE SEQUENCE [LARGE SCALE GENOMIC DNA]</scope>
    <source>
        <strain evidence="1 2">SSB218315</strain>
    </source>
</reference>
<dbReference type="EMBL" id="CP020946">
    <property type="protein sequence ID" value="ASD64187.1"/>
    <property type="molecule type" value="Genomic_DNA"/>
</dbReference>
<proteinExistence type="predicted"/>
<evidence type="ECO:0000313" key="1">
    <source>
        <dbReference type="EMBL" id="ASD64187.1"/>
    </source>
</evidence>
<dbReference type="AlphaFoldDB" id="A0A1Z3N9R1"/>